<protein>
    <submittedName>
        <fullName evidence="2">Uncharacterized protein</fullName>
    </submittedName>
</protein>
<sequence length="592" mass="67844">MEAQIIPTQHSLVDEQGITRSVLPSQSNTLDDPKRAITPAEIMVEKEIQPVSPGSYDQSILTLRARYQSCLSNIQEEIQMQLLEQDIASGNLELHRCASAINTATEEIQSFQKARKALARLISSNKPKINTQEERIQRNLESWTVSYDPVHAINHCNEAIELIKSKEAFFHDMIESSRLLLEIRDRKAKIKAEQEKMDVVKAEMANTQNSILLDTKSKVLPIEVVSADGMRNLIECAISVLLHKVVAMMSLADDLPQAEPPTSCTESNAQRGSRSLDSLRYDFFKKHMEHSYFEAQRVSAEHETKVLSLKRQLKDSRQEMHDKLAEQGAEFERIEIKYKELLGDAKMLLQNRDHLLTRSQEEFAILKNRVDELKPLFHIGYKVRAARIERQRAENNQVGPELKIIEAGSKACYAADVIADSLIFVNRSNVPCEQIDEEFSSLYCGFTPHYIRKMDHKSQSMLIDVTNWWSDINVWYHPGTKSYNDFNQTRISFANGLSCYYAALQNDKSIREDTKLLAAYRLLKRKHEHASTMSKRTQAEIGNVVKIGKKQDQKDWKSLHEGDRKLLETAFYNGEDDEVEEIGDDNLDLFKL</sequence>
<name>S3DCV2_GLAL2</name>
<dbReference type="EMBL" id="KE145354">
    <property type="protein sequence ID" value="EPE35565.1"/>
    <property type="molecule type" value="Genomic_DNA"/>
</dbReference>
<dbReference type="HOGENOM" id="CLU_460826_0_0_1"/>
<dbReference type="AlphaFoldDB" id="S3DCV2"/>
<evidence type="ECO:0000313" key="2">
    <source>
        <dbReference type="EMBL" id="EPE35565.1"/>
    </source>
</evidence>
<keyword evidence="3" id="KW-1185">Reference proteome</keyword>
<dbReference type="GeneID" id="19470306"/>
<proteinExistence type="predicted"/>
<dbReference type="KEGG" id="glz:GLAREA_11265"/>
<evidence type="ECO:0000313" key="3">
    <source>
        <dbReference type="Proteomes" id="UP000016922"/>
    </source>
</evidence>
<reference evidence="2 3" key="1">
    <citation type="journal article" date="2013" name="BMC Genomics">
        <title>Genomics-driven discovery of the pneumocandin biosynthetic gene cluster in the fungus Glarea lozoyensis.</title>
        <authorList>
            <person name="Chen L."/>
            <person name="Yue Q."/>
            <person name="Zhang X."/>
            <person name="Xiang M."/>
            <person name="Wang C."/>
            <person name="Li S."/>
            <person name="Che Y."/>
            <person name="Ortiz-Lopez F.J."/>
            <person name="Bills G.F."/>
            <person name="Liu X."/>
            <person name="An Z."/>
        </authorList>
    </citation>
    <scope>NUCLEOTIDE SEQUENCE [LARGE SCALE GENOMIC DNA]</scope>
    <source>
        <strain evidence="3">ATCC 20868 / MF5171</strain>
    </source>
</reference>
<keyword evidence="1" id="KW-0175">Coiled coil</keyword>
<dbReference type="Proteomes" id="UP000016922">
    <property type="component" value="Unassembled WGS sequence"/>
</dbReference>
<accession>S3DCV2</accession>
<feature type="coiled-coil region" evidence="1">
    <location>
        <begin position="299"/>
        <end position="326"/>
    </location>
</feature>
<feature type="coiled-coil region" evidence="1">
    <location>
        <begin position="183"/>
        <end position="210"/>
    </location>
</feature>
<dbReference type="RefSeq" id="XP_008077644.1">
    <property type="nucleotide sequence ID" value="XM_008079453.1"/>
</dbReference>
<evidence type="ECO:0000256" key="1">
    <source>
        <dbReference type="SAM" id="Coils"/>
    </source>
</evidence>
<gene>
    <name evidence="2" type="ORF">GLAREA_11265</name>
</gene>
<organism evidence="2 3">
    <name type="scientific">Glarea lozoyensis (strain ATCC 20868 / MF5171)</name>
    <dbReference type="NCBI Taxonomy" id="1116229"/>
    <lineage>
        <taxon>Eukaryota</taxon>
        <taxon>Fungi</taxon>
        <taxon>Dikarya</taxon>
        <taxon>Ascomycota</taxon>
        <taxon>Pezizomycotina</taxon>
        <taxon>Leotiomycetes</taxon>
        <taxon>Helotiales</taxon>
        <taxon>Helotiaceae</taxon>
        <taxon>Glarea</taxon>
    </lineage>
</organism>